<comment type="function">
    <text evidence="3">Component of the exocyst complex.</text>
</comment>
<dbReference type="AlphaFoldDB" id="A0A5J9UBQ6"/>
<dbReference type="EMBL" id="RWGY01000026">
    <property type="protein sequence ID" value="TVU20787.1"/>
    <property type="molecule type" value="Genomic_DNA"/>
</dbReference>
<dbReference type="GO" id="GO:0005546">
    <property type="term" value="F:phosphatidylinositol-4,5-bisphosphate binding"/>
    <property type="evidence" value="ECO:0007669"/>
    <property type="project" value="InterPro"/>
</dbReference>
<dbReference type="PANTHER" id="PTHR12542:SF44">
    <property type="entry name" value="EXOCYST SUBUNIT EXO70 FAMILY PROTEIN"/>
    <property type="match status" value="1"/>
</dbReference>
<keyword evidence="3" id="KW-0653">Protein transport</keyword>
<dbReference type="Proteomes" id="UP000324897">
    <property type="component" value="Unassembled WGS sequence"/>
</dbReference>
<protein>
    <recommendedName>
        <fullName evidence="3">Exocyst subunit Exo70 family protein</fullName>
    </recommendedName>
</protein>
<organism evidence="5 6">
    <name type="scientific">Eragrostis curvula</name>
    <name type="common">weeping love grass</name>
    <dbReference type="NCBI Taxonomy" id="38414"/>
    <lineage>
        <taxon>Eukaryota</taxon>
        <taxon>Viridiplantae</taxon>
        <taxon>Streptophyta</taxon>
        <taxon>Embryophyta</taxon>
        <taxon>Tracheophyta</taxon>
        <taxon>Spermatophyta</taxon>
        <taxon>Magnoliopsida</taxon>
        <taxon>Liliopsida</taxon>
        <taxon>Poales</taxon>
        <taxon>Poaceae</taxon>
        <taxon>PACMAD clade</taxon>
        <taxon>Chloridoideae</taxon>
        <taxon>Eragrostideae</taxon>
        <taxon>Eragrostidinae</taxon>
        <taxon>Eragrostis</taxon>
    </lineage>
</organism>
<keyword evidence="2 3" id="KW-0813">Transport</keyword>
<dbReference type="InterPro" id="IPR046364">
    <property type="entry name" value="Exo70_C"/>
</dbReference>
<dbReference type="SUPFAM" id="SSF74788">
    <property type="entry name" value="Cullin repeat-like"/>
    <property type="match status" value="1"/>
</dbReference>
<dbReference type="GO" id="GO:0000145">
    <property type="term" value="C:exocyst"/>
    <property type="evidence" value="ECO:0007669"/>
    <property type="project" value="InterPro"/>
</dbReference>
<accession>A0A5J9UBQ6</accession>
<dbReference type="Gene3D" id="1.20.1280.170">
    <property type="entry name" value="Exocyst complex component Exo70"/>
    <property type="match status" value="1"/>
</dbReference>
<keyword evidence="6" id="KW-1185">Reference proteome</keyword>
<comment type="similarity">
    <text evidence="1 3">Belongs to the EXO70 family.</text>
</comment>
<evidence type="ECO:0000256" key="1">
    <source>
        <dbReference type="ARBA" id="ARBA00006756"/>
    </source>
</evidence>
<dbReference type="PANTHER" id="PTHR12542">
    <property type="entry name" value="EXOCYST COMPLEX PROTEIN EXO70"/>
    <property type="match status" value="1"/>
</dbReference>
<sequence>MATWRSGRVHGGRAISEFFSGSSSVQRMTALSRELFRDDTARRRKYLAAVEQLLQLRLQQQLQPALACTDIHDRTNSLLDKAMSSLAMEFCYLRIWRTDARSDHRLSISPSSVWESVSRSCSGGGSGSISSGSFTDSASNDGSFNTYYYPSLCEDMTVGVGSRKSSAADMSLFDRKSSTKLRESLSREDMNTCSEEQWINTVLNMPEFLRGGPREMQRQLNGLCFGSFNTFKGDYFLAIAKVSVMKLFKSASSTCIQESPPIDESCKETYAMVKLDISKMVNVVMMYQALNYVMPSILAFFSGQIKDFILAEAEKLSHRLSDMFLKLSVELNNLMRSQYLVITDTGVHRAGLVFGVHAGHELQDLATSRAATDVPFEQCALHASGSEEKHRFGTNPRRRMVTGAP</sequence>
<name>A0A5J9UBQ6_9POAL</name>
<reference evidence="5 6" key="1">
    <citation type="journal article" date="2019" name="Sci. Rep.">
        <title>A high-quality genome of Eragrostis curvula grass provides insights into Poaceae evolution and supports new strategies to enhance forage quality.</title>
        <authorList>
            <person name="Carballo J."/>
            <person name="Santos B.A.C.M."/>
            <person name="Zappacosta D."/>
            <person name="Garbus I."/>
            <person name="Selva J.P."/>
            <person name="Gallo C.A."/>
            <person name="Diaz A."/>
            <person name="Albertini E."/>
            <person name="Caccamo M."/>
            <person name="Echenique V."/>
        </authorList>
    </citation>
    <scope>NUCLEOTIDE SEQUENCE [LARGE SCALE GENOMIC DNA]</scope>
    <source>
        <strain evidence="6">cv. Victoria</strain>
        <tissue evidence="5">Leaf</tissue>
    </source>
</reference>
<dbReference type="InterPro" id="IPR016159">
    <property type="entry name" value="Cullin_repeat-like_dom_sf"/>
</dbReference>
<evidence type="ECO:0000259" key="4">
    <source>
        <dbReference type="Pfam" id="PF03081"/>
    </source>
</evidence>
<dbReference type="Gramene" id="TVU20787">
    <property type="protein sequence ID" value="TVU20787"/>
    <property type="gene ID" value="EJB05_30383"/>
</dbReference>
<dbReference type="GO" id="GO:0015031">
    <property type="term" value="P:protein transport"/>
    <property type="evidence" value="ECO:0007669"/>
    <property type="project" value="UniProtKB-KW"/>
</dbReference>
<evidence type="ECO:0000313" key="6">
    <source>
        <dbReference type="Proteomes" id="UP000324897"/>
    </source>
</evidence>
<proteinExistence type="inferred from homology"/>
<comment type="caution">
    <text evidence="5">The sequence shown here is derived from an EMBL/GenBank/DDBJ whole genome shotgun (WGS) entry which is preliminary data.</text>
</comment>
<evidence type="ECO:0000256" key="3">
    <source>
        <dbReference type="RuleBase" id="RU365026"/>
    </source>
</evidence>
<evidence type="ECO:0000256" key="2">
    <source>
        <dbReference type="ARBA" id="ARBA00022448"/>
    </source>
</evidence>
<dbReference type="GO" id="GO:0006887">
    <property type="term" value="P:exocytosis"/>
    <property type="evidence" value="ECO:0007669"/>
    <property type="project" value="UniProtKB-KW"/>
</dbReference>
<feature type="non-terminal residue" evidence="5">
    <location>
        <position position="1"/>
    </location>
</feature>
<dbReference type="Pfam" id="PF03081">
    <property type="entry name" value="Exo70_C"/>
    <property type="match status" value="1"/>
</dbReference>
<feature type="domain" description="Exocyst complex subunit Exo70 C-terminal" evidence="4">
    <location>
        <begin position="216"/>
        <end position="349"/>
    </location>
</feature>
<gene>
    <name evidence="5" type="ORF">EJB05_30383</name>
</gene>
<dbReference type="InterPro" id="IPR004140">
    <property type="entry name" value="Exo70"/>
</dbReference>
<keyword evidence="3" id="KW-0268">Exocytosis</keyword>
<evidence type="ECO:0000313" key="5">
    <source>
        <dbReference type="EMBL" id="TVU20787.1"/>
    </source>
</evidence>